<dbReference type="InterPro" id="IPR000683">
    <property type="entry name" value="Gfo/Idh/MocA-like_OxRdtase_N"/>
</dbReference>
<protein>
    <submittedName>
        <fullName evidence="4">Oxidoreductase, YhhX family</fullName>
    </submittedName>
</protein>
<evidence type="ECO:0000259" key="3">
    <source>
        <dbReference type="Pfam" id="PF02894"/>
    </source>
</evidence>
<dbReference type="Pfam" id="PF02894">
    <property type="entry name" value="GFO_IDH_MocA_C"/>
    <property type="match status" value="1"/>
</dbReference>
<evidence type="ECO:0000256" key="1">
    <source>
        <dbReference type="ARBA" id="ARBA00010928"/>
    </source>
</evidence>
<feature type="domain" description="Gfo/Idh/MocA-like oxidoreductase N-terminal" evidence="2">
    <location>
        <begin position="9"/>
        <end position="120"/>
    </location>
</feature>
<dbReference type="PATRIC" id="fig|315405.11.peg.2488"/>
<sequence>MTKRLTIGYYGNGKSTNRYHLPFLMRRKDTIFVKTIYAPTLRDDWARWEGVHYTDKLDDLLNDPEIDVVVVTTPAPAHYETAKQVLEAGKNLVLEKPFTQSVKKSQELFDLAREKGVMIQGYQNRRFDSDFLTTQAVIASGKLGDLLEVEMHYDYYRPEVPENVIQYSKDESYVYNHACHTVDQVISYFGKPDDVQYDVRQLLGAGRMNDYFDIDFYYQNSTDVFHVAPGGLKVSVKSSYFRVKERPSFVVYGRKGMFVKYEKDRQEADLKKFYLPDNDDFGLDKPENFGTLTYYDDNGHYHEEAIETVAGDNGRFYDALYETLINHKPTLVTEEQTILQMHILEEATKDLK</sequence>
<name>A0A139MK01_9STRE</name>
<evidence type="ECO:0000313" key="4">
    <source>
        <dbReference type="EMBL" id="KXT63891.1"/>
    </source>
</evidence>
<dbReference type="AlphaFoldDB" id="A0A139MK01"/>
<dbReference type="Proteomes" id="UP000070198">
    <property type="component" value="Unassembled WGS sequence"/>
</dbReference>
<evidence type="ECO:0000259" key="2">
    <source>
        <dbReference type="Pfam" id="PF01408"/>
    </source>
</evidence>
<dbReference type="SUPFAM" id="SSF55347">
    <property type="entry name" value="Glyceraldehyde-3-phosphate dehydrogenase-like, C-terminal domain"/>
    <property type="match status" value="1"/>
</dbReference>
<dbReference type="GO" id="GO:0000166">
    <property type="term" value="F:nucleotide binding"/>
    <property type="evidence" value="ECO:0007669"/>
    <property type="project" value="InterPro"/>
</dbReference>
<dbReference type="InterPro" id="IPR036291">
    <property type="entry name" value="NAD(P)-bd_dom_sf"/>
</dbReference>
<gene>
    <name evidence="4" type="ORF">SGADD02_02135</name>
</gene>
<dbReference type="EMBL" id="LQOF01000435">
    <property type="protein sequence ID" value="KXT63891.1"/>
    <property type="molecule type" value="Genomic_DNA"/>
</dbReference>
<accession>A0A139MK01</accession>
<comment type="caution">
    <text evidence="4">The sequence shown here is derived from an EMBL/GenBank/DDBJ whole genome shotgun (WGS) entry which is preliminary data.</text>
</comment>
<proteinExistence type="inferred from homology"/>
<dbReference type="PANTHER" id="PTHR43708:SF7">
    <property type="entry name" value="OXIDOREDUCTASE"/>
    <property type="match status" value="1"/>
</dbReference>
<dbReference type="SUPFAM" id="SSF51735">
    <property type="entry name" value="NAD(P)-binding Rossmann-fold domains"/>
    <property type="match status" value="1"/>
</dbReference>
<feature type="domain" description="Gfo/Idh/MocA-like oxidoreductase C-terminal" evidence="3">
    <location>
        <begin position="138"/>
        <end position="349"/>
    </location>
</feature>
<comment type="similarity">
    <text evidence="1">Belongs to the Gfo/Idh/MocA family.</text>
</comment>
<dbReference type="Gene3D" id="3.40.50.720">
    <property type="entry name" value="NAD(P)-binding Rossmann-like Domain"/>
    <property type="match status" value="1"/>
</dbReference>
<dbReference type="RefSeq" id="WP_061459242.1">
    <property type="nucleotide sequence ID" value="NZ_KQ968759.1"/>
</dbReference>
<dbReference type="Pfam" id="PF01408">
    <property type="entry name" value="GFO_IDH_MocA"/>
    <property type="match status" value="1"/>
</dbReference>
<dbReference type="PANTHER" id="PTHR43708">
    <property type="entry name" value="CONSERVED EXPRESSED OXIDOREDUCTASE (EUROFUNG)"/>
    <property type="match status" value="1"/>
</dbReference>
<dbReference type="Gene3D" id="3.30.360.10">
    <property type="entry name" value="Dihydrodipicolinate Reductase, domain 2"/>
    <property type="match status" value="1"/>
</dbReference>
<dbReference type="InterPro" id="IPR004104">
    <property type="entry name" value="Gfo/Idh/MocA-like_OxRdtase_C"/>
</dbReference>
<organism evidence="4 5">
    <name type="scientific">Streptococcus gallolyticus</name>
    <dbReference type="NCBI Taxonomy" id="315405"/>
    <lineage>
        <taxon>Bacteria</taxon>
        <taxon>Bacillati</taxon>
        <taxon>Bacillota</taxon>
        <taxon>Bacilli</taxon>
        <taxon>Lactobacillales</taxon>
        <taxon>Streptococcaceae</taxon>
        <taxon>Streptococcus</taxon>
    </lineage>
</organism>
<reference evidence="4 5" key="1">
    <citation type="submission" date="2016-01" db="EMBL/GenBank/DDBJ databases">
        <title>Highly variable Streptococcus oralis are common among viridans streptococci isolated from primates.</title>
        <authorList>
            <person name="Denapaite D."/>
            <person name="Rieger M."/>
            <person name="Koendgen S."/>
            <person name="Brueckner R."/>
            <person name="Ochigava I."/>
            <person name="Kappeler P."/>
            <person name="Maetz-Rensing K."/>
            <person name="Leendertz F."/>
            <person name="Hakenbeck R."/>
        </authorList>
    </citation>
    <scope>NUCLEOTIDE SEQUENCE [LARGE SCALE GENOMIC DNA]</scope>
    <source>
        <strain evidence="4 5">DD02</strain>
    </source>
</reference>
<evidence type="ECO:0000313" key="5">
    <source>
        <dbReference type="Proteomes" id="UP000070198"/>
    </source>
</evidence>
<dbReference type="InterPro" id="IPR051317">
    <property type="entry name" value="Gfo/Idh/MocA_oxidoreduct"/>
</dbReference>